<dbReference type="RefSeq" id="WP_181380250.1">
    <property type="nucleotide sequence ID" value="NZ_QGDI01000003.1"/>
</dbReference>
<evidence type="ECO:0000259" key="1">
    <source>
        <dbReference type="PROSITE" id="PS51186"/>
    </source>
</evidence>
<evidence type="ECO:0000313" key="2">
    <source>
        <dbReference type="EMBL" id="PWJ14131.1"/>
    </source>
</evidence>
<name>A0A315Y1J0_RUMFL</name>
<evidence type="ECO:0000313" key="3">
    <source>
        <dbReference type="Proteomes" id="UP000245720"/>
    </source>
</evidence>
<sequence length="167" mass="19065">MQLRALEAGDAKLMAEWMHDKNVCRYMKKDFGSMTVEDCERFIASCSSSSEDLHMAVADDSGEYMGTVSLKHIGLTEGTAEFAIVVRSCAMGKGYSSFGMAAVIKLGFEKLGLKRVIWCVSRDNLRAERFYVRNGYRQFYDVPEDYRQLYPDYGELDWFEAVRPDDV</sequence>
<dbReference type="PROSITE" id="PS51186">
    <property type="entry name" value="GNAT"/>
    <property type="match status" value="1"/>
</dbReference>
<reference evidence="2 3" key="1">
    <citation type="submission" date="2018-05" db="EMBL/GenBank/DDBJ databases">
        <title>The Hungate 1000. A catalogue of reference genomes from the rumen microbiome.</title>
        <authorList>
            <person name="Kelly W."/>
        </authorList>
    </citation>
    <scope>NUCLEOTIDE SEQUENCE [LARGE SCALE GENOMIC DNA]</scope>
    <source>
        <strain evidence="2 3">SAb67</strain>
    </source>
</reference>
<dbReference type="Pfam" id="PF13302">
    <property type="entry name" value="Acetyltransf_3"/>
    <property type="match status" value="1"/>
</dbReference>
<dbReference type="InterPro" id="IPR000182">
    <property type="entry name" value="GNAT_dom"/>
</dbReference>
<keyword evidence="2" id="KW-0808">Transferase</keyword>
<dbReference type="GO" id="GO:0016747">
    <property type="term" value="F:acyltransferase activity, transferring groups other than amino-acyl groups"/>
    <property type="evidence" value="ECO:0007669"/>
    <property type="project" value="InterPro"/>
</dbReference>
<accession>A0A315Y1J0</accession>
<dbReference type="PANTHER" id="PTHR43415:SF3">
    <property type="entry name" value="GNAT-FAMILY ACETYLTRANSFERASE"/>
    <property type="match status" value="1"/>
</dbReference>
<dbReference type="Gene3D" id="3.40.630.30">
    <property type="match status" value="1"/>
</dbReference>
<organism evidence="2 3">
    <name type="scientific">Ruminococcus flavefaciens</name>
    <dbReference type="NCBI Taxonomy" id="1265"/>
    <lineage>
        <taxon>Bacteria</taxon>
        <taxon>Bacillati</taxon>
        <taxon>Bacillota</taxon>
        <taxon>Clostridia</taxon>
        <taxon>Eubacteriales</taxon>
        <taxon>Oscillospiraceae</taxon>
        <taxon>Ruminococcus</taxon>
    </lineage>
</organism>
<comment type="caution">
    <text evidence="2">The sequence shown here is derived from an EMBL/GenBank/DDBJ whole genome shotgun (WGS) entry which is preliminary data.</text>
</comment>
<protein>
    <submittedName>
        <fullName evidence="2">Diamine N-acetyltransferase</fullName>
    </submittedName>
</protein>
<dbReference type="InterPro" id="IPR016181">
    <property type="entry name" value="Acyl_CoA_acyltransferase"/>
</dbReference>
<dbReference type="SUPFAM" id="SSF55729">
    <property type="entry name" value="Acyl-CoA N-acyltransferases (Nat)"/>
    <property type="match status" value="1"/>
</dbReference>
<dbReference type="Proteomes" id="UP000245720">
    <property type="component" value="Unassembled WGS sequence"/>
</dbReference>
<gene>
    <name evidence="2" type="ORF">IE37_01064</name>
</gene>
<feature type="domain" description="N-acetyltransferase" evidence="1">
    <location>
        <begin position="1"/>
        <end position="152"/>
    </location>
</feature>
<dbReference type="AlphaFoldDB" id="A0A315Y1J0"/>
<proteinExistence type="predicted"/>
<dbReference type="PANTHER" id="PTHR43415">
    <property type="entry name" value="SPERMIDINE N(1)-ACETYLTRANSFERASE"/>
    <property type="match status" value="1"/>
</dbReference>
<dbReference type="EMBL" id="QGDI01000003">
    <property type="protein sequence ID" value="PWJ14131.1"/>
    <property type="molecule type" value="Genomic_DNA"/>
</dbReference>